<accession>A0A8C4QMG0</accession>
<evidence type="ECO:0000259" key="5">
    <source>
        <dbReference type="PROSITE" id="PS51842"/>
    </source>
</evidence>
<evidence type="ECO:0000256" key="4">
    <source>
        <dbReference type="SAM" id="MobiDB-lite"/>
    </source>
</evidence>
<feature type="region of interest" description="Disordered" evidence="4">
    <location>
        <begin position="1"/>
        <end position="26"/>
    </location>
</feature>
<evidence type="ECO:0000256" key="1">
    <source>
        <dbReference type="ARBA" id="ARBA00022754"/>
    </source>
</evidence>
<sequence>MNTKQFSMRSLQSSGSNSSGRFSQHSRAFGSRSMAYGSGSMAYGSGGMAYGSGGMAYGSGGLGFNQSAMGLSSASMQMQGHEKQAMQNLNERLHIYLQKVQSLENANAQLEIQIRELQKGKAPTSSDYESYYAIIVDLRAKIITQIMSNASISLEIDNARLAADDFKTKWDNEFALRTSVEADIDNLHGLHEEYMMASSSMQGELELLQDELNFMKKNHAEEVAALKAQIAGSNMSIEVDAKSGPDIQQMLEDMRRKYEVIMEQNRVEAEQAFQQQVEQVQQVVVKQNQAAVSAKNEVTEVRQSMQSLQIELGTLQGQIASLENTLDDTKYRKQQELESYLIMLERVERDFENARMEINTKKHDYAKLLDEKMKLETEIETYRRLLNGGGSGILISSSGMGGASKSGGLALTDGMSSLSSNTSFISASQTSNLNAAAGNRSGYSSSTSYTSSGNTGGNSSSLLTSGGTTGGIQSSSYKSGGTTGGIQSSSYISGGTSGGIQPSSYASGGFISRGSSSSTGTSSSMNGGMNSYSMEQSQFQSLQQGTQQPKLEKRKKVIILTTTYVDGKEVTSEEEVSQSVLST</sequence>
<evidence type="ECO:0000313" key="6">
    <source>
        <dbReference type="Ensembl" id="ENSEBUP00000017668.1"/>
    </source>
</evidence>
<dbReference type="PROSITE" id="PS51842">
    <property type="entry name" value="IF_ROD_2"/>
    <property type="match status" value="1"/>
</dbReference>
<dbReference type="Ensembl" id="ENSEBUT00000018244.1">
    <property type="protein sequence ID" value="ENSEBUP00000017668.1"/>
    <property type="gene ID" value="ENSEBUG00000011033.1"/>
</dbReference>
<reference evidence="6" key="2">
    <citation type="submission" date="2025-09" db="UniProtKB">
        <authorList>
            <consortium name="Ensembl"/>
        </authorList>
    </citation>
    <scope>IDENTIFICATION</scope>
</reference>
<dbReference type="InterPro" id="IPR011049">
    <property type="entry name" value="Serralysin-like_metalloprot_C"/>
</dbReference>
<feature type="coiled-coil region" evidence="3">
    <location>
        <begin position="291"/>
        <end position="385"/>
    </location>
</feature>
<protein>
    <recommendedName>
        <fullName evidence="5">IF rod domain-containing protein</fullName>
    </recommendedName>
</protein>
<keyword evidence="7" id="KW-1185">Reference proteome</keyword>
<dbReference type="GO" id="GO:0005198">
    <property type="term" value="F:structural molecule activity"/>
    <property type="evidence" value="ECO:0007669"/>
    <property type="project" value="InterPro"/>
</dbReference>
<feature type="compositionally biased region" description="Low complexity" evidence="4">
    <location>
        <begin position="511"/>
        <end position="548"/>
    </location>
</feature>
<dbReference type="GeneTree" id="ENSGT00950000182969"/>
<evidence type="ECO:0000256" key="3">
    <source>
        <dbReference type="SAM" id="Coils"/>
    </source>
</evidence>
<dbReference type="PANTHER" id="PTHR23239:SF344">
    <property type="entry name" value="KERATIN, TYPE I CYTOSKELETAL 15-LIKE"/>
    <property type="match status" value="1"/>
</dbReference>
<keyword evidence="1" id="KW-0403">Intermediate filament</keyword>
<dbReference type="GO" id="GO:0005882">
    <property type="term" value="C:intermediate filament"/>
    <property type="evidence" value="ECO:0007669"/>
    <property type="project" value="UniProtKB-KW"/>
</dbReference>
<feature type="domain" description="IF rod" evidence="5">
    <location>
        <begin position="82"/>
        <end position="393"/>
    </location>
</feature>
<dbReference type="PANTHER" id="PTHR23239">
    <property type="entry name" value="INTERMEDIATE FILAMENT"/>
    <property type="match status" value="1"/>
</dbReference>
<feature type="compositionally biased region" description="Low complexity" evidence="4">
    <location>
        <begin position="441"/>
        <end position="484"/>
    </location>
</feature>
<organism evidence="6 7">
    <name type="scientific">Eptatretus burgeri</name>
    <name type="common">Inshore hagfish</name>
    <dbReference type="NCBI Taxonomy" id="7764"/>
    <lineage>
        <taxon>Eukaryota</taxon>
        <taxon>Metazoa</taxon>
        <taxon>Chordata</taxon>
        <taxon>Craniata</taxon>
        <taxon>Vertebrata</taxon>
        <taxon>Cyclostomata</taxon>
        <taxon>Myxini</taxon>
        <taxon>Myxiniformes</taxon>
        <taxon>Myxinidae</taxon>
        <taxon>Eptatretinae</taxon>
        <taxon>Eptatretus</taxon>
    </lineage>
</organism>
<feature type="region of interest" description="Disordered" evidence="4">
    <location>
        <begin position="436"/>
        <end position="484"/>
    </location>
</feature>
<evidence type="ECO:0000313" key="7">
    <source>
        <dbReference type="Proteomes" id="UP000694388"/>
    </source>
</evidence>
<dbReference type="SMART" id="SM01391">
    <property type="entry name" value="Filament"/>
    <property type="match status" value="1"/>
</dbReference>
<dbReference type="SUPFAM" id="SSF64593">
    <property type="entry name" value="Intermediate filament protein, coiled coil region"/>
    <property type="match status" value="2"/>
</dbReference>
<evidence type="ECO:0000256" key="2">
    <source>
        <dbReference type="ARBA" id="ARBA00023054"/>
    </source>
</evidence>
<dbReference type="SUPFAM" id="SSF101967">
    <property type="entry name" value="Adhesin YadA, collagen-binding domain"/>
    <property type="match status" value="1"/>
</dbReference>
<dbReference type="InterPro" id="IPR002957">
    <property type="entry name" value="Keratin_I"/>
</dbReference>
<dbReference type="Gene3D" id="1.20.5.170">
    <property type="match status" value="1"/>
</dbReference>
<reference evidence="6" key="1">
    <citation type="submission" date="2025-08" db="UniProtKB">
        <authorList>
            <consortium name="Ensembl"/>
        </authorList>
    </citation>
    <scope>IDENTIFICATION</scope>
</reference>
<dbReference type="Pfam" id="PF00038">
    <property type="entry name" value="Filament"/>
    <property type="match status" value="1"/>
</dbReference>
<feature type="coiled-coil region" evidence="3">
    <location>
        <begin position="86"/>
        <end position="120"/>
    </location>
</feature>
<dbReference type="Gene3D" id="1.20.5.500">
    <property type="entry name" value="Single helix bin"/>
    <property type="match status" value="1"/>
</dbReference>
<feature type="compositionally biased region" description="Low complexity" evidence="4">
    <location>
        <begin position="7"/>
        <end position="26"/>
    </location>
</feature>
<feature type="region of interest" description="Disordered" evidence="4">
    <location>
        <begin position="511"/>
        <end position="553"/>
    </location>
</feature>
<proteinExistence type="predicted"/>
<dbReference type="AlphaFoldDB" id="A0A8C4QMG0"/>
<keyword evidence="2 3" id="KW-0175">Coiled coil</keyword>
<feature type="coiled-coil region" evidence="3">
    <location>
        <begin position="198"/>
        <end position="225"/>
    </location>
</feature>
<dbReference type="Gene3D" id="1.20.5.1160">
    <property type="entry name" value="Vasodilator-stimulated phosphoprotein"/>
    <property type="match status" value="1"/>
</dbReference>
<name>A0A8C4QMG0_EPTBU</name>
<dbReference type="InterPro" id="IPR039008">
    <property type="entry name" value="IF_rod_dom"/>
</dbReference>
<dbReference type="PRINTS" id="PR01248">
    <property type="entry name" value="TYPE1KERATIN"/>
</dbReference>
<dbReference type="Proteomes" id="UP000694388">
    <property type="component" value="Unplaced"/>
</dbReference>